<evidence type="ECO:0000256" key="3">
    <source>
        <dbReference type="ARBA" id="ARBA00022771"/>
    </source>
</evidence>
<dbReference type="PANTHER" id="PTHR24083">
    <property type="entry name" value="NUCLEAR HORMONE RECEPTOR"/>
    <property type="match status" value="1"/>
</dbReference>
<evidence type="ECO:0000256" key="7">
    <source>
        <dbReference type="ARBA" id="ARBA00023163"/>
    </source>
</evidence>
<keyword evidence="9" id="KW-0539">Nucleus</keyword>
<dbReference type="GO" id="GO:0008270">
    <property type="term" value="F:zinc ion binding"/>
    <property type="evidence" value="ECO:0007669"/>
    <property type="project" value="UniProtKB-KW"/>
</dbReference>
<protein>
    <submittedName>
        <fullName evidence="13">Nuclear receptor domain-containing protein</fullName>
    </submittedName>
</protein>
<evidence type="ECO:0000313" key="13">
    <source>
        <dbReference type="WBParaSite" id="PSU_v2.g5591.t1"/>
    </source>
</evidence>
<dbReference type="SMART" id="SM00399">
    <property type="entry name" value="ZnF_C4"/>
    <property type="match status" value="1"/>
</dbReference>
<comment type="similarity">
    <text evidence="1">Belongs to the nuclear hormone receptor family.</text>
</comment>
<dbReference type="GO" id="GO:0003700">
    <property type="term" value="F:DNA-binding transcription factor activity"/>
    <property type="evidence" value="ECO:0007669"/>
    <property type="project" value="InterPro"/>
</dbReference>
<dbReference type="PROSITE" id="PS51030">
    <property type="entry name" value="NUCLEAR_REC_DBD_2"/>
    <property type="match status" value="1"/>
</dbReference>
<keyword evidence="2" id="KW-0479">Metal-binding</keyword>
<keyword evidence="5" id="KW-0805">Transcription regulation</keyword>
<dbReference type="Proteomes" id="UP000887577">
    <property type="component" value="Unplaced"/>
</dbReference>
<evidence type="ECO:0000313" key="12">
    <source>
        <dbReference type="Proteomes" id="UP000887577"/>
    </source>
</evidence>
<feature type="domain" description="Nuclear receptor" evidence="11">
    <location>
        <begin position="28"/>
        <end position="87"/>
    </location>
</feature>
<dbReference type="GO" id="GO:0043565">
    <property type="term" value="F:sequence-specific DNA binding"/>
    <property type="evidence" value="ECO:0007669"/>
    <property type="project" value="InterPro"/>
</dbReference>
<keyword evidence="3" id="KW-0863">Zinc-finger</keyword>
<keyword evidence="12" id="KW-1185">Reference proteome</keyword>
<evidence type="ECO:0000256" key="10">
    <source>
        <dbReference type="SAM" id="MobiDB-lite"/>
    </source>
</evidence>
<keyword evidence="8" id="KW-0675">Receptor</keyword>
<dbReference type="WBParaSite" id="PSU_v2.g5591.t1">
    <property type="protein sequence ID" value="PSU_v2.g5591.t1"/>
    <property type="gene ID" value="PSU_v2.g5591"/>
</dbReference>
<proteinExistence type="inferred from homology"/>
<dbReference type="InterPro" id="IPR013088">
    <property type="entry name" value="Znf_NHR/GATA"/>
</dbReference>
<accession>A0A914Z5R3</accession>
<evidence type="ECO:0000259" key="11">
    <source>
        <dbReference type="PROSITE" id="PS51030"/>
    </source>
</evidence>
<dbReference type="Pfam" id="PF00105">
    <property type="entry name" value="zf-C4"/>
    <property type="match status" value="1"/>
</dbReference>
<evidence type="ECO:0000256" key="9">
    <source>
        <dbReference type="ARBA" id="ARBA00023242"/>
    </source>
</evidence>
<evidence type="ECO:0000256" key="6">
    <source>
        <dbReference type="ARBA" id="ARBA00023125"/>
    </source>
</evidence>
<dbReference type="PROSITE" id="PS00031">
    <property type="entry name" value="NUCLEAR_REC_DBD_1"/>
    <property type="match status" value="1"/>
</dbReference>
<evidence type="ECO:0000256" key="4">
    <source>
        <dbReference type="ARBA" id="ARBA00022833"/>
    </source>
</evidence>
<dbReference type="Gene3D" id="3.30.50.10">
    <property type="entry name" value="Erythroid Transcription Factor GATA-1, subunit A"/>
    <property type="match status" value="1"/>
</dbReference>
<dbReference type="InterPro" id="IPR050274">
    <property type="entry name" value="Nuclear_hormone_rcpt_NR2"/>
</dbReference>
<organism evidence="12 13">
    <name type="scientific">Panagrolaimus superbus</name>
    <dbReference type="NCBI Taxonomy" id="310955"/>
    <lineage>
        <taxon>Eukaryota</taxon>
        <taxon>Metazoa</taxon>
        <taxon>Ecdysozoa</taxon>
        <taxon>Nematoda</taxon>
        <taxon>Chromadorea</taxon>
        <taxon>Rhabditida</taxon>
        <taxon>Tylenchina</taxon>
        <taxon>Panagrolaimomorpha</taxon>
        <taxon>Panagrolaimoidea</taxon>
        <taxon>Panagrolaimidae</taxon>
        <taxon>Panagrolaimus</taxon>
    </lineage>
</organism>
<keyword evidence="7" id="KW-0804">Transcription</keyword>
<dbReference type="InterPro" id="IPR001628">
    <property type="entry name" value="Znf_hrmn_rcpt"/>
</dbReference>
<evidence type="ECO:0000256" key="2">
    <source>
        <dbReference type="ARBA" id="ARBA00022723"/>
    </source>
</evidence>
<keyword evidence="6" id="KW-0238">DNA-binding</keyword>
<dbReference type="AlphaFoldDB" id="A0A914Z5R3"/>
<name>A0A914Z5R3_9BILA</name>
<keyword evidence="4" id="KW-0862">Zinc</keyword>
<reference evidence="13" key="1">
    <citation type="submission" date="2022-11" db="UniProtKB">
        <authorList>
            <consortium name="WormBaseParasite"/>
        </authorList>
    </citation>
    <scope>IDENTIFICATION</scope>
</reference>
<dbReference type="SUPFAM" id="SSF57716">
    <property type="entry name" value="Glucocorticoid receptor-like (DNA-binding domain)"/>
    <property type="match status" value="1"/>
</dbReference>
<feature type="region of interest" description="Disordered" evidence="10">
    <location>
        <begin position="1"/>
        <end position="26"/>
    </location>
</feature>
<evidence type="ECO:0000256" key="1">
    <source>
        <dbReference type="ARBA" id="ARBA00005993"/>
    </source>
</evidence>
<sequence>MTATNGTKNGGISKNMKQSSGGNSSVAGLDCKICGDKATGKHYGAISCDGCKGFFRRTIRKKHAYVCRFEKNCNVDKEMDFESTGLE</sequence>
<dbReference type="PRINTS" id="PR00047">
    <property type="entry name" value="STROIDFINGER"/>
</dbReference>
<evidence type="ECO:0000256" key="5">
    <source>
        <dbReference type="ARBA" id="ARBA00023015"/>
    </source>
</evidence>
<evidence type="ECO:0000256" key="8">
    <source>
        <dbReference type="ARBA" id="ARBA00023170"/>
    </source>
</evidence>